<accession>A0A136JHH1</accession>
<reference evidence="2" key="1">
    <citation type="submission" date="2016-02" db="EMBL/GenBank/DDBJ databases">
        <title>Draft genome sequence of Microdochium bolleyi, a fungal endophyte of beachgrass.</title>
        <authorList>
            <consortium name="DOE Joint Genome Institute"/>
            <person name="David A.S."/>
            <person name="May G."/>
            <person name="Haridas S."/>
            <person name="Lim J."/>
            <person name="Wang M."/>
            <person name="Labutti K."/>
            <person name="Lipzen A."/>
            <person name="Barry K."/>
            <person name="Grigoriev I.V."/>
        </authorList>
    </citation>
    <scope>NUCLEOTIDE SEQUENCE [LARGE SCALE GENOMIC DNA]</scope>
    <source>
        <strain evidence="2">J235TASD1</strain>
    </source>
</reference>
<dbReference type="Proteomes" id="UP000070501">
    <property type="component" value="Unassembled WGS sequence"/>
</dbReference>
<dbReference type="InParanoid" id="A0A136JHH1"/>
<organism evidence="1 2">
    <name type="scientific">Microdochium bolleyi</name>
    <dbReference type="NCBI Taxonomy" id="196109"/>
    <lineage>
        <taxon>Eukaryota</taxon>
        <taxon>Fungi</taxon>
        <taxon>Dikarya</taxon>
        <taxon>Ascomycota</taxon>
        <taxon>Pezizomycotina</taxon>
        <taxon>Sordariomycetes</taxon>
        <taxon>Xylariomycetidae</taxon>
        <taxon>Xylariales</taxon>
        <taxon>Microdochiaceae</taxon>
        <taxon>Microdochium</taxon>
    </lineage>
</organism>
<dbReference type="EMBL" id="KQ964245">
    <property type="protein sequence ID" value="KXJ96607.1"/>
    <property type="molecule type" value="Genomic_DNA"/>
</dbReference>
<sequence>MYFQPFISTNTQRILLLPILQYLILSSLSVPPRLQIARRQASSMTVLPPLPLGFINCGRDFSRGLSYAVQMYRLPGSCRA</sequence>
<proteinExistence type="predicted"/>
<protein>
    <submittedName>
        <fullName evidence="1">Uncharacterized protein</fullName>
    </submittedName>
</protein>
<dbReference type="OrthoDB" id="1706066at2759"/>
<name>A0A136JHH1_9PEZI</name>
<gene>
    <name evidence="1" type="ORF">Micbo1qcDRAFT_1817</name>
</gene>
<keyword evidence="2" id="KW-1185">Reference proteome</keyword>
<evidence type="ECO:0000313" key="1">
    <source>
        <dbReference type="EMBL" id="KXJ96607.1"/>
    </source>
</evidence>
<dbReference type="AlphaFoldDB" id="A0A136JHH1"/>
<evidence type="ECO:0000313" key="2">
    <source>
        <dbReference type="Proteomes" id="UP000070501"/>
    </source>
</evidence>